<organism evidence="2 3">
    <name type="scientific">Ferranicluibacter rubi</name>
    <dbReference type="NCBI Taxonomy" id="2715133"/>
    <lineage>
        <taxon>Bacteria</taxon>
        <taxon>Pseudomonadati</taxon>
        <taxon>Pseudomonadota</taxon>
        <taxon>Alphaproteobacteria</taxon>
        <taxon>Hyphomicrobiales</taxon>
        <taxon>Rhizobiaceae</taxon>
        <taxon>Ferranicluibacter</taxon>
    </lineage>
</organism>
<keyword evidence="3" id="KW-1185">Reference proteome</keyword>
<dbReference type="RefSeq" id="WP_110799263.1">
    <property type="nucleotide sequence ID" value="NZ_JAANCM010000005.1"/>
</dbReference>
<evidence type="ECO:0000256" key="1">
    <source>
        <dbReference type="SAM" id="Phobius"/>
    </source>
</evidence>
<accession>A0AA44CB05</accession>
<feature type="transmembrane region" description="Helical" evidence="1">
    <location>
        <begin position="53"/>
        <end position="74"/>
    </location>
</feature>
<keyword evidence="1" id="KW-0472">Membrane</keyword>
<dbReference type="EMBL" id="JAANCM010000005">
    <property type="protein sequence ID" value="NHT76488.1"/>
    <property type="molecule type" value="Genomic_DNA"/>
</dbReference>
<sequence>MATTAYAADFAEAAGDVGRVEQLRRLRRLAKLARIMDTAVGIPGTRFRFGADALLGLVPVFGDATGAIIGLAIVNEGRRLGLPKRKIARMLYNLGVDATIGAVPLVGDAFDIYFKAHKRNIRVIMDHFALTENDL</sequence>
<dbReference type="AlphaFoldDB" id="A0AA44CB05"/>
<dbReference type="InterPro" id="IPR025187">
    <property type="entry name" value="DUF4112"/>
</dbReference>
<evidence type="ECO:0000313" key="3">
    <source>
        <dbReference type="Proteomes" id="UP001155840"/>
    </source>
</evidence>
<gene>
    <name evidence="2" type="ORF">G8E10_12130</name>
</gene>
<dbReference type="Proteomes" id="UP001155840">
    <property type="component" value="Unassembled WGS sequence"/>
</dbReference>
<proteinExistence type="predicted"/>
<protein>
    <submittedName>
        <fullName evidence="2">DUF4112 domain-containing protein</fullName>
    </submittedName>
</protein>
<name>A0AA44CB05_9HYPH</name>
<dbReference type="Pfam" id="PF13430">
    <property type="entry name" value="DUF4112"/>
    <property type="match status" value="1"/>
</dbReference>
<evidence type="ECO:0000313" key="2">
    <source>
        <dbReference type="EMBL" id="NHT76488.1"/>
    </source>
</evidence>
<reference evidence="2" key="1">
    <citation type="submission" date="2020-03" db="EMBL/GenBank/DDBJ databases">
        <title>Ferranicluibacter endophyticum gen. nov., sp. nov., a new genus isolated from Rubus ulmifolius Schott. stem.</title>
        <authorList>
            <person name="Roca-Couso R."/>
            <person name="Flores-Felix J.D."/>
            <person name="Igual J.M."/>
            <person name="Rivas R."/>
        </authorList>
    </citation>
    <scope>NUCLEOTIDE SEQUENCE</scope>
    <source>
        <strain evidence="2">CRRU44</strain>
    </source>
</reference>
<dbReference type="PANTHER" id="PTHR35519">
    <property type="entry name" value="MEMBRANE PROTEINS"/>
    <property type="match status" value="1"/>
</dbReference>
<dbReference type="PANTHER" id="PTHR35519:SF2">
    <property type="entry name" value="PH DOMAIN PROTEIN"/>
    <property type="match status" value="1"/>
</dbReference>
<keyword evidence="1" id="KW-1133">Transmembrane helix</keyword>
<keyword evidence="1" id="KW-0812">Transmembrane</keyword>
<comment type="caution">
    <text evidence="2">The sequence shown here is derived from an EMBL/GenBank/DDBJ whole genome shotgun (WGS) entry which is preliminary data.</text>
</comment>